<comment type="caution">
    <text evidence="3">The sequence shown here is derived from an EMBL/GenBank/DDBJ whole genome shotgun (WGS) entry which is preliminary data.</text>
</comment>
<evidence type="ECO:0000256" key="1">
    <source>
        <dbReference type="SAM" id="MobiDB-lite"/>
    </source>
</evidence>
<feature type="region of interest" description="Disordered" evidence="1">
    <location>
        <begin position="193"/>
        <end position="228"/>
    </location>
</feature>
<protein>
    <recommendedName>
        <fullName evidence="2">Transcription regulator Rua1 C-terminal domain-containing protein</fullName>
    </recommendedName>
</protein>
<dbReference type="AlphaFoldDB" id="A0A1X2GEH6"/>
<dbReference type="PANTHER" id="PTHR28125:SF3">
    <property type="entry name" value="TRANSCRIPTION REGULATOR RUA1 C-TERMINAL DOMAIN-CONTAINING PROTEIN"/>
    <property type="match status" value="1"/>
</dbReference>
<name>A0A1X2GEH6_9FUNG</name>
<feature type="compositionally biased region" description="Pro residues" evidence="1">
    <location>
        <begin position="208"/>
        <end position="224"/>
    </location>
</feature>
<dbReference type="OrthoDB" id="5595379at2759"/>
<organism evidence="3 4">
    <name type="scientific">Hesseltinella vesiculosa</name>
    <dbReference type="NCBI Taxonomy" id="101127"/>
    <lineage>
        <taxon>Eukaryota</taxon>
        <taxon>Fungi</taxon>
        <taxon>Fungi incertae sedis</taxon>
        <taxon>Mucoromycota</taxon>
        <taxon>Mucoromycotina</taxon>
        <taxon>Mucoromycetes</taxon>
        <taxon>Mucorales</taxon>
        <taxon>Cunninghamellaceae</taxon>
        <taxon>Hesseltinella</taxon>
    </lineage>
</organism>
<feature type="domain" description="Transcription regulator Rua1 C-terminal" evidence="2">
    <location>
        <begin position="369"/>
        <end position="468"/>
    </location>
</feature>
<dbReference type="PANTHER" id="PTHR28125">
    <property type="entry name" value="MEIOTIC EXPRESSION UP-REGULATED PROTEIN 26"/>
    <property type="match status" value="1"/>
</dbReference>
<reference evidence="3 4" key="1">
    <citation type="submission" date="2016-07" db="EMBL/GenBank/DDBJ databases">
        <title>Pervasive Adenine N6-methylation of Active Genes in Fungi.</title>
        <authorList>
            <consortium name="DOE Joint Genome Institute"/>
            <person name="Mondo S.J."/>
            <person name="Dannebaum R.O."/>
            <person name="Kuo R.C."/>
            <person name="Labutti K."/>
            <person name="Haridas S."/>
            <person name="Kuo A."/>
            <person name="Salamov A."/>
            <person name="Ahrendt S.R."/>
            <person name="Lipzen A."/>
            <person name="Sullivan W."/>
            <person name="Andreopoulos W.B."/>
            <person name="Clum A."/>
            <person name="Lindquist E."/>
            <person name="Daum C."/>
            <person name="Ramamoorthy G.K."/>
            <person name="Gryganskyi A."/>
            <person name="Culley D."/>
            <person name="Magnuson J.K."/>
            <person name="James T.Y."/>
            <person name="O'Malley M.A."/>
            <person name="Stajich J.E."/>
            <person name="Spatafora J.W."/>
            <person name="Visel A."/>
            <person name="Grigoriev I.V."/>
        </authorList>
    </citation>
    <scope>NUCLEOTIDE SEQUENCE [LARGE SCALE GENOMIC DNA]</scope>
    <source>
        <strain evidence="3 4">NRRL 3301</strain>
    </source>
</reference>
<dbReference type="InterPro" id="IPR028012">
    <property type="entry name" value="Rua1_C"/>
</dbReference>
<dbReference type="EMBL" id="MCGT01000019">
    <property type="protein sequence ID" value="ORX51953.1"/>
    <property type="molecule type" value="Genomic_DNA"/>
</dbReference>
<feature type="compositionally biased region" description="Low complexity" evidence="1">
    <location>
        <begin position="42"/>
        <end position="92"/>
    </location>
</feature>
<feature type="compositionally biased region" description="Low complexity" evidence="1">
    <location>
        <begin position="193"/>
        <end position="207"/>
    </location>
</feature>
<sequence>MDIQSNFVHPHVLPPRHYAPNIQMKTKEPLHSPLPKKQRLASPRSPSHHLPSFSSLTSPPSSSTSTSSFQTTTHSSWTPDESSPSSSGRRMSCPAVLDLTDEPRITPSLKHRNSIEAAMLLATFHLPQPSSTPDNSWDRPFPKHQELNHVLSTRHQRRYSYDGSRRWHTMPTEFLVQATLLDELKVKPYDKPASVNVSASSSRMSSPPRHPPPMNPSSLPPLSHPPLQHFQYVYPPPEPLPLGRPPTMPYPDVPPAYYPYAYYYNAMPPNAKLPMPMEMHPHGLLPRPPYHPMPFHPMEAPFTPSPGPTPIAPNNTPNAKRRRKELEEDESVVVMPGDPDFPDMGERDVEAAMNDPEARPRRQKLRYNGDLYTPKWVRFNGQAKEGLCDTCKPGKWLQLKNSAYWYHKQFYHGISSVSGKEFIQPLETRWVDQEIVEGLCHQCHHWVSVSNVKRKNSVLWFRHAHKCHMYHKPKNGGDAKRKP</sequence>
<gene>
    <name evidence="3" type="ORF">DM01DRAFT_1323840</name>
</gene>
<feature type="region of interest" description="Disordered" evidence="1">
    <location>
        <begin position="305"/>
        <end position="343"/>
    </location>
</feature>
<evidence type="ECO:0000313" key="3">
    <source>
        <dbReference type="EMBL" id="ORX51953.1"/>
    </source>
</evidence>
<feature type="region of interest" description="Disordered" evidence="1">
    <location>
        <begin position="28"/>
        <end position="92"/>
    </location>
</feature>
<dbReference type="Pfam" id="PF14616">
    <property type="entry name" value="Rua1_C"/>
    <property type="match status" value="1"/>
</dbReference>
<proteinExistence type="predicted"/>
<keyword evidence="4" id="KW-1185">Reference proteome</keyword>
<accession>A0A1X2GEH6</accession>
<evidence type="ECO:0000259" key="2">
    <source>
        <dbReference type="Pfam" id="PF14616"/>
    </source>
</evidence>
<dbReference type="STRING" id="101127.A0A1X2GEH6"/>
<evidence type="ECO:0000313" key="4">
    <source>
        <dbReference type="Proteomes" id="UP000242146"/>
    </source>
</evidence>
<dbReference type="Proteomes" id="UP000242146">
    <property type="component" value="Unassembled WGS sequence"/>
</dbReference>